<organism evidence="1 2">
    <name type="scientific">Photorhabdus namnaonensis</name>
    <dbReference type="NCBI Taxonomy" id="1851568"/>
    <lineage>
        <taxon>Bacteria</taxon>
        <taxon>Pseudomonadati</taxon>
        <taxon>Pseudomonadota</taxon>
        <taxon>Gammaproteobacteria</taxon>
        <taxon>Enterobacterales</taxon>
        <taxon>Morganellaceae</taxon>
        <taxon>Photorhabdus</taxon>
    </lineage>
</organism>
<sequence>MTTVDDVYKKQTEHKYDSSAWNKVYLIENIFSHQIALIPSCYNHAILHSNLSLYKLNCDELYLPTT</sequence>
<evidence type="ECO:0000313" key="2">
    <source>
        <dbReference type="Proteomes" id="UP000092665"/>
    </source>
</evidence>
<accession>A0A1B8YG32</accession>
<proteinExistence type="predicted"/>
<protein>
    <submittedName>
        <fullName evidence="1">Uncharacterized protein</fullName>
    </submittedName>
</protein>
<dbReference type="AlphaFoldDB" id="A0A1B8YG32"/>
<keyword evidence="2" id="KW-1185">Reference proteome</keyword>
<reference evidence="2" key="1">
    <citation type="submission" date="2015-11" db="EMBL/GenBank/DDBJ databases">
        <authorList>
            <person name="Tobias N.J."/>
            <person name="Mishra B."/>
            <person name="Gupta D.K."/>
            <person name="Thines M."/>
            <person name="Stinear T.P."/>
            <person name="Bode H.B."/>
        </authorList>
    </citation>
    <scope>NUCLEOTIDE SEQUENCE [LARGE SCALE GENOMIC DNA]</scope>
    <source>
        <strain evidence="2">PB45.5</strain>
    </source>
</reference>
<dbReference type="Proteomes" id="UP000092665">
    <property type="component" value="Unassembled WGS sequence"/>
</dbReference>
<gene>
    <name evidence="1" type="ORF">Phpb_02931</name>
</gene>
<evidence type="ECO:0000313" key="1">
    <source>
        <dbReference type="EMBL" id="OCA54056.1"/>
    </source>
</evidence>
<name>A0A1B8YG32_9GAMM</name>
<dbReference type="EMBL" id="LOIC01000073">
    <property type="protein sequence ID" value="OCA54056.1"/>
    <property type="molecule type" value="Genomic_DNA"/>
</dbReference>
<comment type="caution">
    <text evidence="1">The sequence shown here is derived from an EMBL/GenBank/DDBJ whole genome shotgun (WGS) entry which is preliminary data.</text>
</comment>